<dbReference type="GeneID" id="19968457"/>
<dbReference type="Pfam" id="PF03747">
    <property type="entry name" value="ADP_ribosyl_GH"/>
    <property type="match status" value="1"/>
</dbReference>
<feature type="binding site" evidence="12">
    <location>
        <position position="349"/>
    </location>
    <ligand>
        <name>Mg(2+)</name>
        <dbReference type="ChEBI" id="CHEBI:18420"/>
        <label>1</label>
    </ligand>
</feature>
<dbReference type="VEuPathDB" id="FungiDB:HMPREF1541_01118"/>
<sequence>MTMQSSKPDFYSRIRGSFYGLAVTDALGAPVEFQARGTFPKVTSMLPNPNFNLPPGHFTDDTSMALCLLASLSIYTPTMHALDQARKYITWWREGRMSSTGYCFDIGTSTREVLEVWEAKIRSAKEENDRLIANEKAMDRDSHADVILSEEEELWAGLESDDDDDDSDWDPATWEFDVAHEMKITLAEKFSGESRCGNGALMRTLPVALLYLGNAQDADESTATSIAIESCAVTHPHRRCMSCCALYVKLIGQTLDGYAKRQLCGYVHAVLVSQREVMKNSPYGVDEPLHERFEVYKTLGDWEAKPVAEISSSGYVLDSLEAALWAFFTTSSFREGAIKVVNLGDDADTVGAIYGGLAGAYYGFEEIPKDWLDKMKSTDLLETAVDTIMHFRWQPPSESPDRMDIETNDVEKLMGMLPGIMKAMHLEG</sequence>
<feature type="binding site" evidence="12">
    <location>
        <position position="60"/>
    </location>
    <ligand>
        <name>Mg(2+)</name>
        <dbReference type="ChEBI" id="CHEBI:18420"/>
        <label>1</label>
    </ligand>
</feature>
<evidence type="ECO:0000256" key="11">
    <source>
        <dbReference type="ARBA" id="ARBA00049015"/>
    </source>
</evidence>
<dbReference type="InterPro" id="IPR050792">
    <property type="entry name" value="ADP-ribosylglycohydrolase"/>
</dbReference>
<proteinExistence type="inferred from homology"/>
<dbReference type="HOGENOM" id="CLU_024566_8_2_1"/>
<dbReference type="OrthoDB" id="2021138at2759"/>
<keyword evidence="13" id="KW-0175">Coiled coil</keyword>
<dbReference type="PANTHER" id="PTHR16222:SF24">
    <property type="entry name" value="ADP-RIBOSYLHYDROLASE ARH3"/>
    <property type="match status" value="1"/>
</dbReference>
<dbReference type="EMBL" id="KB822711">
    <property type="protein sequence ID" value="ETN46929.1"/>
    <property type="molecule type" value="Genomic_DNA"/>
</dbReference>
<evidence type="ECO:0000313" key="14">
    <source>
        <dbReference type="EMBL" id="ETN46929.1"/>
    </source>
</evidence>
<comment type="catalytic activity">
    <reaction evidence="11">
        <text>alpha-NAD(+) + H2O = ADP-D-ribose + nicotinamide + H(+)</text>
        <dbReference type="Rhea" id="RHEA:68792"/>
        <dbReference type="ChEBI" id="CHEBI:15377"/>
        <dbReference type="ChEBI" id="CHEBI:15378"/>
        <dbReference type="ChEBI" id="CHEBI:17154"/>
        <dbReference type="ChEBI" id="CHEBI:57967"/>
        <dbReference type="ChEBI" id="CHEBI:77017"/>
    </reaction>
</comment>
<dbReference type="Gene3D" id="1.10.4080.10">
    <property type="entry name" value="ADP-ribosylation/Crystallin J1"/>
    <property type="match status" value="1"/>
</dbReference>
<accession>W2SGD4</accession>
<evidence type="ECO:0000256" key="5">
    <source>
        <dbReference type="ARBA" id="ARBA00042398"/>
    </source>
</evidence>
<evidence type="ECO:0000256" key="12">
    <source>
        <dbReference type="PIRSR" id="PIRSR605502-1"/>
    </source>
</evidence>
<evidence type="ECO:0000256" key="13">
    <source>
        <dbReference type="SAM" id="Coils"/>
    </source>
</evidence>
<comment type="cofactor">
    <cofactor evidence="12">
        <name>Mg(2+)</name>
        <dbReference type="ChEBI" id="CHEBI:18420"/>
    </cofactor>
    <text evidence="12">Binds 2 magnesium ions per subunit.</text>
</comment>
<dbReference type="GO" id="GO:0004649">
    <property type="term" value="F:poly(ADP-ribose) glycohydrolase activity"/>
    <property type="evidence" value="ECO:0007669"/>
    <property type="project" value="UniProtKB-EC"/>
</dbReference>
<feature type="binding site" evidence="12">
    <location>
        <position position="348"/>
    </location>
    <ligand>
        <name>Mg(2+)</name>
        <dbReference type="ChEBI" id="CHEBI:18420"/>
        <label>1</label>
    </ligand>
</feature>
<evidence type="ECO:0000313" key="15">
    <source>
        <dbReference type="Proteomes" id="UP000030752"/>
    </source>
</evidence>
<dbReference type="PANTHER" id="PTHR16222">
    <property type="entry name" value="ADP-RIBOSYLGLYCOHYDROLASE"/>
    <property type="match status" value="1"/>
</dbReference>
<keyword evidence="15" id="KW-1185">Reference proteome</keyword>
<dbReference type="AlphaFoldDB" id="W2SGD4"/>
<keyword evidence="12" id="KW-0460">Magnesium</keyword>
<dbReference type="STRING" id="1220924.W2SGD4"/>
<dbReference type="Proteomes" id="UP000030752">
    <property type="component" value="Unassembled WGS sequence"/>
</dbReference>
<keyword evidence="12" id="KW-0479">Metal-binding</keyword>
<keyword evidence="3" id="KW-0378">Hydrolase</keyword>
<evidence type="ECO:0000256" key="3">
    <source>
        <dbReference type="ARBA" id="ARBA00022801"/>
    </source>
</evidence>
<evidence type="ECO:0000256" key="7">
    <source>
        <dbReference type="ARBA" id="ARBA00042722"/>
    </source>
</evidence>
<dbReference type="EC" id="3.2.1.143" evidence="2"/>
<evidence type="ECO:0000256" key="6">
    <source>
        <dbReference type="ARBA" id="ARBA00042471"/>
    </source>
</evidence>
<dbReference type="eggNOG" id="ENOG502QUER">
    <property type="taxonomic scope" value="Eukaryota"/>
</dbReference>
<dbReference type="InterPro" id="IPR005502">
    <property type="entry name" value="Ribosyl_crysJ1"/>
</dbReference>
<evidence type="ECO:0000256" key="9">
    <source>
        <dbReference type="ARBA" id="ARBA00043187"/>
    </source>
</evidence>
<evidence type="ECO:0000256" key="2">
    <source>
        <dbReference type="ARBA" id="ARBA00012255"/>
    </source>
</evidence>
<dbReference type="RefSeq" id="XP_008711641.1">
    <property type="nucleotide sequence ID" value="XM_008713419.1"/>
</dbReference>
<feature type="binding site" evidence="12">
    <location>
        <position position="61"/>
    </location>
    <ligand>
        <name>Mg(2+)</name>
        <dbReference type="ChEBI" id="CHEBI:18420"/>
        <label>1</label>
    </ligand>
</feature>
<dbReference type="GO" id="GO:0046872">
    <property type="term" value="F:metal ion binding"/>
    <property type="evidence" value="ECO:0007669"/>
    <property type="project" value="UniProtKB-KW"/>
</dbReference>
<feature type="coiled-coil region" evidence="13">
    <location>
        <begin position="114"/>
        <end position="141"/>
    </location>
</feature>
<name>W2SGD4_CYPE1</name>
<dbReference type="InterPro" id="IPR036705">
    <property type="entry name" value="Ribosyl_crysJ1_sf"/>
</dbReference>
<organism evidence="14 15">
    <name type="scientific">Cyphellophora europaea (strain CBS 101466)</name>
    <name type="common">Phialophora europaea</name>
    <dbReference type="NCBI Taxonomy" id="1220924"/>
    <lineage>
        <taxon>Eukaryota</taxon>
        <taxon>Fungi</taxon>
        <taxon>Dikarya</taxon>
        <taxon>Ascomycota</taxon>
        <taxon>Pezizomycotina</taxon>
        <taxon>Eurotiomycetes</taxon>
        <taxon>Chaetothyriomycetidae</taxon>
        <taxon>Chaetothyriales</taxon>
        <taxon>Cyphellophoraceae</taxon>
        <taxon>Cyphellophora</taxon>
    </lineage>
</organism>
<feature type="binding site" evidence="12">
    <location>
        <position position="59"/>
    </location>
    <ligand>
        <name>Mg(2+)</name>
        <dbReference type="ChEBI" id="CHEBI:18420"/>
        <label>1</label>
    </ligand>
</feature>
<reference evidence="14 15" key="1">
    <citation type="submission" date="2013-03" db="EMBL/GenBank/DDBJ databases">
        <title>The Genome Sequence of Phialophora europaea CBS 101466.</title>
        <authorList>
            <consortium name="The Broad Institute Genomics Platform"/>
            <person name="Cuomo C."/>
            <person name="de Hoog S."/>
            <person name="Gorbushina A."/>
            <person name="Walker B."/>
            <person name="Young S.K."/>
            <person name="Zeng Q."/>
            <person name="Gargeya S."/>
            <person name="Fitzgerald M."/>
            <person name="Haas B."/>
            <person name="Abouelleil A."/>
            <person name="Allen A.W."/>
            <person name="Alvarado L."/>
            <person name="Arachchi H.M."/>
            <person name="Berlin A.M."/>
            <person name="Chapman S.B."/>
            <person name="Gainer-Dewar J."/>
            <person name="Goldberg J."/>
            <person name="Griggs A."/>
            <person name="Gujja S."/>
            <person name="Hansen M."/>
            <person name="Howarth C."/>
            <person name="Imamovic A."/>
            <person name="Ireland A."/>
            <person name="Larimer J."/>
            <person name="McCowan C."/>
            <person name="Murphy C."/>
            <person name="Pearson M."/>
            <person name="Poon T.W."/>
            <person name="Priest M."/>
            <person name="Roberts A."/>
            <person name="Saif S."/>
            <person name="Shea T."/>
            <person name="Sisk P."/>
            <person name="Sykes S."/>
            <person name="Wortman J."/>
            <person name="Nusbaum C."/>
            <person name="Birren B."/>
        </authorList>
    </citation>
    <scope>NUCLEOTIDE SEQUENCE [LARGE SCALE GENOMIC DNA]</scope>
    <source>
        <strain evidence="14 15">CBS 101466</strain>
    </source>
</reference>
<dbReference type="InParanoid" id="W2SGD4"/>
<protein>
    <recommendedName>
        <fullName evidence="4">ADP-ribosylhydrolase ARH3</fullName>
        <ecNumber evidence="2">3.2.1.143</ecNumber>
    </recommendedName>
    <alternativeName>
        <fullName evidence="5">ADP-ribose glycohydrolase ARH3</fullName>
    </alternativeName>
    <alternativeName>
        <fullName evidence="6">ADP-ribosylhydrolase 3</fullName>
    </alternativeName>
    <alternativeName>
        <fullName evidence="9">O-acetyl-ADP-ribose deacetylase ARH3</fullName>
    </alternativeName>
    <alternativeName>
        <fullName evidence="10">Poly(ADP-ribose) glycohydrolase ARH3</fullName>
    </alternativeName>
    <alternativeName>
        <fullName evidence="8">[Protein ADP-ribosylarginine] hydrolase-like protein 2</fullName>
    </alternativeName>
    <alternativeName>
        <fullName evidence="7">[Protein ADP-ribosylserine] hydrolase</fullName>
    </alternativeName>
</protein>
<evidence type="ECO:0000256" key="10">
    <source>
        <dbReference type="ARBA" id="ARBA00043193"/>
    </source>
</evidence>
<evidence type="ECO:0000256" key="4">
    <source>
        <dbReference type="ARBA" id="ARBA00041057"/>
    </source>
</evidence>
<evidence type="ECO:0000256" key="8">
    <source>
        <dbReference type="ARBA" id="ARBA00042850"/>
    </source>
</evidence>
<dbReference type="SUPFAM" id="SSF101478">
    <property type="entry name" value="ADP-ribosylglycohydrolase"/>
    <property type="match status" value="1"/>
</dbReference>
<evidence type="ECO:0000256" key="1">
    <source>
        <dbReference type="ARBA" id="ARBA00010702"/>
    </source>
</evidence>
<comment type="similarity">
    <text evidence="1">Belongs to the ADP-ribosylglycohydrolase family.</text>
</comment>
<gene>
    <name evidence="14" type="ORF">HMPREF1541_01118</name>
</gene>
<feature type="binding site" evidence="12">
    <location>
        <position position="346"/>
    </location>
    <ligand>
        <name>Mg(2+)</name>
        <dbReference type="ChEBI" id="CHEBI:18420"/>
        <label>1</label>
    </ligand>
</feature>